<dbReference type="VEuPathDB" id="FungiDB:M747DRAFT_303945"/>
<keyword evidence="1" id="KW-0472">Membrane</keyword>
<sequence>MAEPGAEQTPYPEPGEPPVPDKALQLQILLILCLSVYIITAICLLLKSYCIAYGTLDFTSTPATTPDHTAAWNSLQRLKSLNRVAPLKRYDSWWKILLKLYRKTKLEIVHFLQRTAPYSLRDQCSLPDLLTVGQWLPPFLSSPSSP</sequence>
<evidence type="ECO:0000256" key="1">
    <source>
        <dbReference type="SAM" id="Phobius"/>
    </source>
</evidence>
<dbReference type="VEuPathDB" id="FungiDB:An15g05390"/>
<dbReference type="OrthoDB" id="8062037at2759"/>
<dbReference type="Proteomes" id="UP000068243">
    <property type="component" value="Unassembled WGS sequence"/>
</dbReference>
<reference evidence="3" key="1">
    <citation type="journal article" date="2016" name="Genome Announc.">
        <title>Draft genome sequence of Aspergillus niger strain An76.</title>
        <authorList>
            <person name="Gong W."/>
            <person name="Cheng Z."/>
            <person name="Zhang H."/>
            <person name="Liu L."/>
            <person name="Gao P."/>
            <person name="Wang L."/>
        </authorList>
    </citation>
    <scope>NUCLEOTIDE SEQUENCE [LARGE SCALE GENOMIC DNA]</scope>
    <source>
        <strain evidence="3">An76</strain>
    </source>
</reference>
<organism evidence="2 3">
    <name type="scientific">Aspergillus niger</name>
    <dbReference type="NCBI Taxonomy" id="5061"/>
    <lineage>
        <taxon>Eukaryota</taxon>
        <taxon>Fungi</taxon>
        <taxon>Dikarya</taxon>
        <taxon>Ascomycota</taxon>
        <taxon>Pezizomycotina</taxon>
        <taxon>Eurotiomycetes</taxon>
        <taxon>Eurotiomycetidae</taxon>
        <taxon>Eurotiales</taxon>
        <taxon>Aspergillaceae</taxon>
        <taxon>Aspergillus</taxon>
        <taxon>Aspergillus subgen. Circumdati</taxon>
    </lineage>
</organism>
<dbReference type="PaxDb" id="5061-CADANGAP00011986"/>
<dbReference type="EMBL" id="BCMY01000005">
    <property type="protein sequence ID" value="GAQ40476.1"/>
    <property type="molecule type" value="Genomic_DNA"/>
</dbReference>
<accession>A0A124BWW1</accession>
<protein>
    <submittedName>
        <fullName evidence="2">Uncharacterized protein</fullName>
    </submittedName>
</protein>
<comment type="caution">
    <text evidence="2">The sequence shown here is derived from an EMBL/GenBank/DDBJ whole genome shotgun (WGS) entry which is preliminary data.</text>
</comment>
<evidence type="ECO:0000313" key="2">
    <source>
        <dbReference type="EMBL" id="GAQ40476.1"/>
    </source>
</evidence>
<feature type="transmembrane region" description="Helical" evidence="1">
    <location>
        <begin position="24"/>
        <end position="46"/>
    </location>
</feature>
<keyword evidence="1" id="KW-1133">Transmembrane helix</keyword>
<name>A0A124BWW1_ASPNG</name>
<keyword evidence="1" id="KW-0812">Transmembrane</keyword>
<dbReference type="VEuPathDB" id="FungiDB:ASPNIDRAFT2_1134150"/>
<proteinExistence type="predicted"/>
<gene>
    <name evidence="2" type="ORF">ABL_03640</name>
</gene>
<evidence type="ECO:0000313" key="3">
    <source>
        <dbReference type="Proteomes" id="UP000068243"/>
    </source>
</evidence>
<dbReference type="AlphaFoldDB" id="A0A124BWW1"/>